<dbReference type="Gene3D" id="1.20.120.330">
    <property type="entry name" value="Nucleotidyltransferases domain 2"/>
    <property type="match status" value="1"/>
</dbReference>
<sequence>MAKAERAAASARALLDLGDVDGACNRAYYAMFDAARTALLASGVPLASNIGRTHRGLISAFGNYLIKNGPVSKEMGRLLNRAEELRLVADYTGDAVELSDAREMVEQAETFVAAMRAEFMPEDSDDGTMGSSHDYPS</sequence>
<accession>A0A495VB81</accession>
<feature type="domain" description="HEPN" evidence="2">
    <location>
        <begin position="2"/>
        <end position="115"/>
    </location>
</feature>
<reference evidence="3 4" key="1">
    <citation type="submission" date="2018-10" db="EMBL/GenBank/DDBJ databases">
        <title>Genomic Encyclopedia of Archaeal and Bacterial Type Strains, Phase II (KMG-II): from individual species to whole genera.</title>
        <authorList>
            <person name="Goeker M."/>
        </authorList>
    </citation>
    <scope>NUCLEOTIDE SEQUENCE [LARGE SCALE GENOMIC DNA]</scope>
    <source>
        <strain evidence="3 4">DSM 235</strain>
    </source>
</reference>
<organism evidence="3 4">
    <name type="scientific">Thiocapsa rosea</name>
    <dbReference type="NCBI Taxonomy" id="69360"/>
    <lineage>
        <taxon>Bacteria</taxon>
        <taxon>Pseudomonadati</taxon>
        <taxon>Pseudomonadota</taxon>
        <taxon>Gammaproteobacteria</taxon>
        <taxon>Chromatiales</taxon>
        <taxon>Chromatiaceae</taxon>
        <taxon>Thiocapsa</taxon>
    </lineage>
</organism>
<name>A0A495VB81_9GAMM</name>
<dbReference type="InterPro" id="IPR052226">
    <property type="entry name" value="UPF0332_toxin"/>
</dbReference>
<evidence type="ECO:0000313" key="4">
    <source>
        <dbReference type="Proteomes" id="UP000274556"/>
    </source>
</evidence>
<evidence type="ECO:0000256" key="1">
    <source>
        <dbReference type="ARBA" id="ARBA00038248"/>
    </source>
</evidence>
<dbReference type="EMBL" id="RBXL01000001">
    <property type="protein sequence ID" value="RKT45883.1"/>
    <property type="molecule type" value="Genomic_DNA"/>
</dbReference>
<dbReference type="PANTHER" id="PTHR36565">
    <property type="entry name" value="UPF0332 PROTEIN TM_1000"/>
    <property type="match status" value="1"/>
</dbReference>
<dbReference type="AlphaFoldDB" id="A0A495VB81"/>
<dbReference type="RefSeq" id="WP_120798077.1">
    <property type="nucleotide sequence ID" value="NZ_RBXL01000001.1"/>
</dbReference>
<dbReference type="Pfam" id="PF05168">
    <property type="entry name" value="HEPN"/>
    <property type="match status" value="1"/>
</dbReference>
<dbReference type="Proteomes" id="UP000274556">
    <property type="component" value="Unassembled WGS sequence"/>
</dbReference>
<keyword evidence="4" id="KW-1185">Reference proteome</keyword>
<dbReference type="InterPro" id="IPR007842">
    <property type="entry name" value="HEPN_dom"/>
</dbReference>
<protein>
    <submittedName>
        <fullName evidence="3">Uncharacterized protein (UPF0332 family)</fullName>
    </submittedName>
</protein>
<comment type="caution">
    <text evidence="3">The sequence shown here is derived from an EMBL/GenBank/DDBJ whole genome shotgun (WGS) entry which is preliminary data.</text>
</comment>
<evidence type="ECO:0000313" key="3">
    <source>
        <dbReference type="EMBL" id="RKT45883.1"/>
    </source>
</evidence>
<gene>
    <name evidence="3" type="ORF">BDD21_3369</name>
</gene>
<comment type="similarity">
    <text evidence="1">Belongs to the UPF0332 family.</text>
</comment>
<proteinExistence type="inferred from homology"/>
<evidence type="ECO:0000259" key="2">
    <source>
        <dbReference type="Pfam" id="PF05168"/>
    </source>
</evidence>
<dbReference type="OrthoDB" id="8004574at2"/>
<dbReference type="PANTHER" id="PTHR36565:SF1">
    <property type="entry name" value="UPF0332 PROTEIN TM_1000"/>
    <property type="match status" value="1"/>
</dbReference>